<comment type="caution">
    <text evidence="1">The sequence shown here is derived from an EMBL/GenBank/DDBJ whole genome shotgun (WGS) entry which is preliminary data.</text>
</comment>
<accession>A0ACB7WEM5</accession>
<sequence length="1162" mass="129281">MANPSLWIPHVEAFIDDSRSPNQKSASLNAIAALVKKDLLTLETLVRDMELYLTTTDHIIRKKGIILLAEILSCISGKSLNASTIGSLVEFFTSRLADWQALRGALIGCLALLRRRNTFGMVKGGDAKTLAESFLKNVQVQSLAVEDRKLCFEVLQCLLDTFPEEMVTLGDDLVYGICDAIDEEKDPRCLLLTFHLVETLVRLFPEPHGFVADFANDLFEILGRYFPVYFTHQRSDELDIKRDELSGGLMRAFCSTPYFEPLAVPLLLEKLSSSLPLAKLDSLRYLNNCITCYGAVRMMKYAESIWSALKDAIFTFSIPGFSFPSTVESVREMEPLGDQIAKETLVCLQTAISELNHPKANSFLGLIIEDDCIEKAFSSVSGEKCYAVCSKESKRQFLALGSILSTSSKVSSDCCDRVFKKFFISLMGILEVTPNNPEHSFIMKNNSFPKAVSFGAIYICVELLAACRDLTLSTEVLPQQFISMHDGWFCLLKSFATPLMCYLGSIVATLDNSISVNEDHKQEVTGYAVKGLQVLSTFPECCSPISKDVFKDTLAILVTVIKDRPGDTYVWRLSLNALVQIGLFVDKSDDSQKAMCYEEFVVQRLLSWFSSDDSAVCLSQNLEAICEIGMTKWEFMLAATRWLEQAIFAKILDACVNGKSSSAEILLSLLKCYSHQVLPWFHKANRFEEVAMPFAINVWKLMENTSAFSANSKNQVVLDAIMMTMKIVVSGCTEENQSLIVQKGYSVLLSTLSLISAKEQAAFPAFNLEGFGFVPNLVSLACKDEWLISLFSSVLIALRPQTIIPDVKLILKLLMLLLLQGHVPATQALASAVNKWPENNNETQGSNVCSFEEAINLIFEMDLSGLLYSCPFKKLRDLTSSEEICSLFRNNDRNPFIIHALEGLAWIGKGLLMRGHEKVKEIVMLFMKCLLLNQDEIITTLQDGSGSADQSSFLARLAADAFRVLLCDSDVCLDKKFHATIKPLYKQRFFSSILMVLLSSIKGSGSLWTRAVLYRAFGHVISNTPLAAVIVQANQILPPLLDALSVLSSDAMDKDLIYSLLMALSGILMDDNGKEAVLNNVHSIIGRLIGMISYPHMMIVRETAIQCLVAMSGLPHARIYPMRSQVLRAVSNALDDHRRTVRLEAVRCRQAWASIASRSLHF</sequence>
<evidence type="ECO:0000313" key="2">
    <source>
        <dbReference type="Proteomes" id="UP000827976"/>
    </source>
</evidence>
<reference evidence="2" key="1">
    <citation type="journal article" date="2022" name="Nat. Commun.">
        <title>Chromosome evolution and the genetic basis of agronomically important traits in greater yam.</title>
        <authorList>
            <person name="Bredeson J.V."/>
            <person name="Lyons J.B."/>
            <person name="Oniyinde I.O."/>
            <person name="Okereke N.R."/>
            <person name="Kolade O."/>
            <person name="Nnabue I."/>
            <person name="Nwadili C.O."/>
            <person name="Hribova E."/>
            <person name="Parker M."/>
            <person name="Nwogha J."/>
            <person name="Shu S."/>
            <person name="Carlson J."/>
            <person name="Kariba R."/>
            <person name="Muthemba S."/>
            <person name="Knop K."/>
            <person name="Barton G.J."/>
            <person name="Sherwood A.V."/>
            <person name="Lopez-Montes A."/>
            <person name="Asiedu R."/>
            <person name="Jamnadass R."/>
            <person name="Muchugi A."/>
            <person name="Goodstein D."/>
            <person name="Egesi C.N."/>
            <person name="Featherston J."/>
            <person name="Asfaw A."/>
            <person name="Simpson G.G."/>
            <person name="Dolezel J."/>
            <person name="Hendre P.S."/>
            <person name="Van Deynze A."/>
            <person name="Kumar P.L."/>
            <person name="Obidiegwu J.E."/>
            <person name="Bhattacharjee R."/>
            <person name="Rokhsar D.S."/>
        </authorList>
    </citation>
    <scope>NUCLEOTIDE SEQUENCE [LARGE SCALE GENOMIC DNA]</scope>
    <source>
        <strain evidence="2">cv. TDa95/00328</strain>
    </source>
</reference>
<organism evidence="1 2">
    <name type="scientific">Dioscorea alata</name>
    <name type="common">Purple yam</name>
    <dbReference type="NCBI Taxonomy" id="55571"/>
    <lineage>
        <taxon>Eukaryota</taxon>
        <taxon>Viridiplantae</taxon>
        <taxon>Streptophyta</taxon>
        <taxon>Embryophyta</taxon>
        <taxon>Tracheophyta</taxon>
        <taxon>Spermatophyta</taxon>
        <taxon>Magnoliopsida</taxon>
        <taxon>Liliopsida</taxon>
        <taxon>Dioscoreales</taxon>
        <taxon>Dioscoreaceae</taxon>
        <taxon>Dioscorea</taxon>
    </lineage>
</organism>
<proteinExistence type="predicted"/>
<dbReference type="EMBL" id="CM037014">
    <property type="protein sequence ID" value="KAH7686362.1"/>
    <property type="molecule type" value="Genomic_DNA"/>
</dbReference>
<evidence type="ECO:0000313" key="1">
    <source>
        <dbReference type="EMBL" id="KAH7686362.1"/>
    </source>
</evidence>
<gene>
    <name evidence="1" type="ORF">IHE45_04G100800</name>
</gene>
<keyword evidence="2" id="KW-1185">Reference proteome</keyword>
<protein>
    <submittedName>
        <fullName evidence="1">DNA repair/transcription protein MET18/MMS19 protein</fullName>
    </submittedName>
</protein>
<name>A0ACB7WEM5_DIOAL</name>
<dbReference type="Proteomes" id="UP000827976">
    <property type="component" value="Chromosome 4"/>
</dbReference>